<dbReference type="PRINTS" id="PR00348">
    <property type="entry name" value="UBIQUITIN"/>
</dbReference>
<dbReference type="SMART" id="SM00213">
    <property type="entry name" value="UBQ"/>
    <property type="match status" value="1"/>
</dbReference>
<keyword evidence="4" id="KW-1185">Reference proteome</keyword>
<dbReference type="Pfam" id="PF00240">
    <property type="entry name" value="ubiquitin"/>
    <property type="match status" value="1"/>
</dbReference>
<dbReference type="OrthoDB" id="428577at2759"/>
<name>A0A6D2HRN1_9BRAS</name>
<dbReference type="EMBL" id="CACVBM020000388">
    <property type="protein sequence ID" value="CAA7018503.1"/>
    <property type="molecule type" value="Genomic_DNA"/>
</dbReference>
<dbReference type="PROSITE" id="PS00299">
    <property type="entry name" value="UBIQUITIN_1"/>
    <property type="match status" value="1"/>
</dbReference>
<gene>
    <name evidence="3" type="ORF">MERR_LOCUS5738</name>
</gene>
<dbReference type="GO" id="GO:0003729">
    <property type="term" value="F:mRNA binding"/>
    <property type="evidence" value="ECO:0007669"/>
    <property type="project" value="UniProtKB-ARBA"/>
</dbReference>
<sequence>MKGSIKIVDGKTTINLVVNSSKTIDLKIDEVTRNIGQGSPSGEDIYMSKKTVDEKTTLNLEADSSKTIDLRVNEDSSRRNIRPDVRHGHCMQIFVRTLTEKKITLVVEDMDTIHNVKAKIQDKEGIPTNLQRLIFAGQQLKDDRTLAEYNIKKDTTIHLLERF</sequence>
<proteinExistence type="predicted"/>
<dbReference type="FunFam" id="3.10.20.90:FF:000160">
    <property type="entry name" value="Polyubiquitin-C"/>
    <property type="match status" value="1"/>
</dbReference>
<dbReference type="InterPro" id="IPR019954">
    <property type="entry name" value="Ubiquitin_CS"/>
</dbReference>
<evidence type="ECO:0000313" key="3">
    <source>
        <dbReference type="EMBL" id="CAA7018503.1"/>
    </source>
</evidence>
<dbReference type="InterPro" id="IPR019956">
    <property type="entry name" value="Ubiquitin_dom"/>
</dbReference>
<dbReference type="Gene3D" id="3.10.20.90">
    <property type="entry name" value="Phosphatidylinositol 3-kinase Catalytic Subunit, Chain A, domain 1"/>
    <property type="match status" value="1"/>
</dbReference>
<reference evidence="3" key="1">
    <citation type="submission" date="2020-01" db="EMBL/GenBank/DDBJ databases">
        <authorList>
            <person name="Mishra B."/>
        </authorList>
    </citation>
    <scope>NUCLEOTIDE SEQUENCE [LARGE SCALE GENOMIC DNA]</scope>
</reference>
<comment type="caution">
    <text evidence="3">The sequence shown here is derived from an EMBL/GenBank/DDBJ whole genome shotgun (WGS) entry which is preliminary data.</text>
</comment>
<dbReference type="SUPFAM" id="SSF54236">
    <property type="entry name" value="Ubiquitin-like"/>
    <property type="match status" value="1"/>
</dbReference>
<dbReference type="Proteomes" id="UP000467841">
    <property type="component" value="Unassembled WGS sequence"/>
</dbReference>
<evidence type="ECO:0000313" key="4">
    <source>
        <dbReference type="Proteomes" id="UP000467841"/>
    </source>
</evidence>
<feature type="domain" description="Ubiquitin-like" evidence="2">
    <location>
        <begin position="91"/>
        <end position="163"/>
    </location>
</feature>
<evidence type="ECO:0000259" key="2">
    <source>
        <dbReference type="PROSITE" id="PS50053"/>
    </source>
</evidence>
<keyword evidence="1" id="KW-1017">Isopeptide bond</keyword>
<dbReference type="PROSITE" id="PS50053">
    <property type="entry name" value="UBIQUITIN_2"/>
    <property type="match status" value="1"/>
</dbReference>
<dbReference type="AlphaFoldDB" id="A0A6D2HRN1"/>
<protein>
    <recommendedName>
        <fullName evidence="2">Ubiquitin-like domain-containing protein</fullName>
    </recommendedName>
</protein>
<dbReference type="InterPro" id="IPR000626">
    <property type="entry name" value="Ubiquitin-like_dom"/>
</dbReference>
<dbReference type="InterPro" id="IPR029071">
    <property type="entry name" value="Ubiquitin-like_domsf"/>
</dbReference>
<accession>A0A6D2HRN1</accession>
<dbReference type="PANTHER" id="PTHR10666">
    <property type="entry name" value="UBIQUITIN"/>
    <property type="match status" value="1"/>
</dbReference>
<dbReference type="InterPro" id="IPR050158">
    <property type="entry name" value="Ubiquitin_ubiquitin-like"/>
</dbReference>
<evidence type="ECO:0000256" key="1">
    <source>
        <dbReference type="ARBA" id="ARBA00022499"/>
    </source>
</evidence>
<organism evidence="3 4">
    <name type="scientific">Microthlaspi erraticum</name>
    <dbReference type="NCBI Taxonomy" id="1685480"/>
    <lineage>
        <taxon>Eukaryota</taxon>
        <taxon>Viridiplantae</taxon>
        <taxon>Streptophyta</taxon>
        <taxon>Embryophyta</taxon>
        <taxon>Tracheophyta</taxon>
        <taxon>Spermatophyta</taxon>
        <taxon>Magnoliopsida</taxon>
        <taxon>eudicotyledons</taxon>
        <taxon>Gunneridae</taxon>
        <taxon>Pentapetalae</taxon>
        <taxon>rosids</taxon>
        <taxon>malvids</taxon>
        <taxon>Brassicales</taxon>
        <taxon>Brassicaceae</taxon>
        <taxon>Coluteocarpeae</taxon>
        <taxon>Microthlaspi</taxon>
    </lineage>
</organism>